<protein>
    <recommendedName>
        <fullName evidence="3">Tetratricopeptide repeat protein</fullName>
    </recommendedName>
</protein>
<dbReference type="Proteomes" id="UP001500713">
    <property type="component" value="Unassembled WGS sequence"/>
</dbReference>
<name>A0ABN1AF55_9SPHN</name>
<comment type="caution">
    <text evidence="1">The sequence shown here is derived from an EMBL/GenBank/DDBJ whole genome shotgun (WGS) entry which is preliminary data.</text>
</comment>
<proteinExistence type="predicted"/>
<evidence type="ECO:0000313" key="1">
    <source>
        <dbReference type="EMBL" id="GAA0474975.1"/>
    </source>
</evidence>
<dbReference type="RefSeq" id="WP_229955133.1">
    <property type="nucleotide sequence ID" value="NZ_BAAAEM010000002.1"/>
</dbReference>
<organism evidence="1 2">
    <name type="scientific">Parasphingorhabdus litoris</name>
    <dbReference type="NCBI Taxonomy" id="394733"/>
    <lineage>
        <taxon>Bacteria</taxon>
        <taxon>Pseudomonadati</taxon>
        <taxon>Pseudomonadota</taxon>
        <taxon>Alphaproteobacteria</taxon>
        <taxon>Sphingomonadales</taxon>
        <taxon>Sphingomonadaceae</taxon>
        <taxon>Parasphingorhabdus</taxon>
    </lineage>
</organism>
<accession>A0ABN1AF55</accession>
<keyword evidence="2" id="KW-1185">Reference proteome</keyword>
<evidence type="ECO:0008006" key="3">
    <source>
        <dbReference type="Google" id="ProtNLM"/>
    </source>
</evidence>
<reference evidence="1 2" key="1">
    <citation type="journal article" date="2019" name="Int. J. Syst. Evol. Microbiol.">
        <title>The Global Catalogue of Microorganisms (GCM) 10K type strain sequencing project: providing services to taxonomists for standard genome sequencing and annotation.</title>
        <authorList>
            <consortium name="The Broad Institute Genomics Platform"/>
            <consortium name="The Broad Institute Genome Sequencing Center for Infectious Disease"/>
            <person name="Wu L."/>
            <person name="Ma J."/>
        </authorList>
    </citation>
    <scope>NUCLEOTIDE SEQUENCE [LARGE SCALE GENOMIC DNA]</scope>
    <source>
        <strain evidence="1 2">JCM 14162</strain>
    </source>
</reference>
<evidence type="ECO:0000313" key="2">
    <source>
        <dbReference type="Proteomes" id="UP001500713"/>
    </source>
</evidence>
<dbReference type="EMBL" id="BAAAEM010000002">
    <property type="protein sequence ID" value="GAA0474975.1"/>
    <property type="molecule type" value="Genomic_DNA"/>
</dbReference>
<sequence>MIKFFLSIIDLFFSEMHRRNDRLKKARHYLDKILNRNEEEFEFIIAYDARLMVREDRLPEARSRIEECLEKFSESEDDDGKYISLYCQFWLSIFNSTGKAVEIRSEALRLEADSLTKAVLRFPSEEKLAQIISG</sequence>
<gene>
    <name evidence="1" type="ORF">GCM10009096_15720</name>
</gene>